<dbReference type="EMBL" id="JAEHFJ010000012">
    <property type="protein sequence ID" value="MBJ2176198.1"/>
    <property type="molecule type" value="Genomic_DNA"/>
</dbReference>
<comment type="caution">
    <text evidence="3">The sequence shown here is derived from an EMBL/GenBank/DDBJ whole genome shotgun (WGS) entry which is preliminary data.</text>
</comment>
<dbReference type="InterPro" id="IPR008964">
    <property type="entry name" value="Invasin/intimin_cell_adhesion"/>
</dbReference>
<dbReference type="Gene3D" id="2.60.40.1080">
    <property type="match status" value="1"/>
</dbReference>
<evidence type="ECO:0000259" key="2">
    <source>
        <dbReference type="Pfam" id="PF24346"/>
    </source>
</evidence>
<sequence>MTPIQPQTMVIKEMTMKNFNQKITTKMSRFKKSMSLLFIMGLFAFSVNAQTYSSVINLVETSGNTNVSEAGTVLNFRAEVFNNGDTDLNPTSYTSVMFHTGALPLTGPTESGVTNGILEVGETWTFTSSYTVTAGDISSPPALFQNQFRIQYSETGTTTFLAIRTANISEDDYDEVTITVKSTATASLASNSPICSGENAVFTISGTAGHEVAYSGDATGTAIIGAGGTVDVTITSVTSDVTLVLNSVNDGSCDTAISDSETVTVNPLPATPVITGTDEICVGGTINDLATTATGTVTWTSSNTSVATINPTTGVLTAVAGGTTFIRYAVNDGTCNALSSPFEVTVNALPAVPTLSSTAASCSAAELTTITNYSASLTYTFSPAGPSVNASGEVTGATAGTAYTVTAGTADCTSSSASFTNDAMLITPAVPTLSSTAASCSAAELTTITNYSASLTYTFSPAGPSVNASGEVIGATAGTAYTVTAGTADCTSSSASFTNDAMLITPAVPTLSSTAASCSAAELTTITNYSASLTYTFSPAGPSVNASGEVTGATAGTAYTVTAGTADCTSSSASFTNDAMLITPAVPTLSSTAASCSAVELTTITNYSASLTYTFAPAGPSVNASGEVTGATAGTAYTVTAGTADCTSSSASFTNDAMLITPAVPTLSSTAASCSAVELTTITNYSASLTYTFAPAGPSVNASGEVTGATAGTAYTVTAGTADCTSSSASFTNDAMLITPAVPTLSSTAASCSAAELTTITNYSASLTYTFSPAGPSVNASGEVTGATAGTAYTVTAGTTDCTSSSASFTNDAMLITPAIPTLSSTAASCSAAELTTITNYSASLTYTFSPAGPSVNASGEVTGATAGTAYTVTAGTADCTSSSASFT</sequence>
<dbReference type="InterPro" id="IPR055354">
    <property type="entry name" value="DUF7507"/>
</dbReference>
<evidence type="ECO:0000313" key="3">
    <source>
        <dbReference type="EMBL" id="MBJ2176198.1"/>
    </source>
</evidence>
<feature type="domain" description="BIG2" evidence="1">
    <location>
        <begin position="291"/>
        <end position="334"/>
    </location>
</feature>
<evidence type="ECO:0000313" key="4">
    <source>
        <dbReference type="Proteomes" id="UP000623301"/>
    </source>
</evidence>
<gene>
    <name evidence="3" type="ORF">JBL43_18245</name>
</gene>
<organism evidence="3 4">
    <name type="scientific">Aureibaculum flavum</name>
    <dbReference type="NCBI Taxonomy" id="2795986"/>
    <lineage>
        <taxon>Bacteria</taxon>
        <taxon>Pseudomonadati</taxon>
        <taxon>Bacteroidota</taxon>
        <taxon>Flavobacteriia</taxon>
        <taxon>Flavobacteriales</taxon>
        <taxon>Flavobacteriaceae</taxon>
        <taxon>Aureibaculum</taxon>
    </lineage>
</organism>
<dbReference type="SUPFAM" id="SSF49373">
    <property type="entry name" value="Invasin/intimin cell-adhesion fragments"/>
    <property type="match status" value="1"/>
</dbReference>
<evidence type="ECO:0008006" key="5">
    <source>
        <dbReference type="Google" id="ProtNLM"/>
    </source>
</evidence>
<keyword evidence="4" id="KW-1185">Reference proteome</keyword>
<evidence type="ECO:0000259" key="1">
    <source>
        <dbReference type="Pfam" id="PF02368"/>
    </source>
</evidence>
<dbReference type="Pfam" id="PF02368">
    <property type="entry name" value="Big_2"/>
    <property type="match status" value="1"/>
</dbReference>
<accession>A0ABS0WW69</accession>
<reference evidence="3 4" key="1">
    <citation type="submission" date="2020-12" db="EMBL/GenBank/DDBJ databases">
        <title>Aureibaculum luteum sp. nov. and Aureibaculum flavum sp. nov., novel members of the family Flavobacteriaceae isolated from Antarctic intertidal sediments.</title>
        <authorList>
            <person name="He X."/>
            <person name="Zhang X."/>
        </authorList>
    </citation>
    <scope>NUCLEOTIDE SEQUENCE [LARGE SCALE GENOMIC DNA]</scope>
    <source>
        <strain evidence="3 4">A20</strain>
    </source>
</reference>
<dbReference type="Pfam" id="PF24346">
    <property type="entry name" value="DUF7507"/>
    <property type="match status" value="1"/>
</dbReference>
<dbReference type="RefSeq" id="WP_369074831.1">
    <property type="nucleotide sequence ID" value="NZ_JAEHFJ010000012.1"/>
</dbReference>
<feature type="non-terminal residue" evidence="3">
    <location>
        <position position="888"/>
    </location>
</feature>
<proteinExistence type="predicted"/>
<dbReference type="InterPro" id="IPR003343">
    <property type="entry name" value="Big_2"/>
</dbReference>
<feature type="domain" description="DUF7507" evidence="2">
    <location>
        <begin position="55"/>
        <end position="138"/>
    </location>
</feature>
<name>A0ABS0WW69_9FLAO</name>
<protein>
    <recommendedName>
        <fullName evidence="5">BIG2 domain-containing protein</fullName>
    </recommendedName>
</protein>
<dbReference type="Proteomes" id="UP000623301">
    <property type="component" value="Unassembled WGS sequence"/>
</dbReference>